<dbReference type="EMBL" id="SAUW01000001">
    <property type="protein sequence ID" value="RWR15397.1"/>
    <property type="molecule type" value="Genomic_DNA"/>
</dbReference>
<evidence type="ECO:0000256" key="5">
    <source>
        <dbReference type="SAM" id="SignalP"/>
    </source>
</evidence>
<comment type="similarity">
    <text evidence="2 4">Belongs to the bacterial solute-binding protein 3 family.</text>
</comment>
<dbReference type="OrthoDB" id="9768183at2"/>
<evidence type="ECO:0000256" key="3">
    <source>
        <dbReference type="ARBA" id="ARBA00022729"/>
    </source>
</evidence>
<proteinExistence type="inferred from homology"/>
<dbReference type="Gene3D" id="3.40.190.10">
    <property type="entry name" value="Periplasmic binding protein-like II"/>
    <property type="match status" value="2"/>
</dbReference>
<feature type="signal peptide" evidence="5">
    <location>
        <begin position="1"/>
        <end position="19"/>
    </location>
</feature>
<dbReference type="PANTHER" id="PTHR35936">
    <property type="entry name" value="MEMBRANE-BOUND LYTIC MUREIN TRANSGLYCOSYLASE F"/>
    <property type="match status" value="1"/>
</dbReference>
<dbReference type="InterPro" id="IPR018313">
    <property type="entry name" value="SBP_3_CS"/>
</dbReference>
<evidence type="ECO:0000256" key="4">
    <source>
        <dbReference type="RuleBase" id="RU003744"/>
    </source>
</evidence>
<dbReference type="EMBL" id="SAUX01000012">
    <property type="protein sequence ID" value="RWR29130.1"/>
    <property type="molecule type" value="Genomic_DNA"/>
</dbReference>
<evidence type="ECO:0000256" key="1">
    <source>
        <dbReference type="ARBA" id="ARBA00004196"/>
    </source>
</evidence>
<keyword evidence="10" id="KW-1185">Reference proteome</keyword>
<gene>
    <name evidence="8" type="ORF">D2T31_11530</name>
    <name evidence="7" type="ORF">D2T33_00525</name>
</gene>
<protein>
    <submittedName>
        <fullName evidence="7">ABC transporter substrate-binding protein</fullName>
    </submittedName>
</protein>
<dbReference type="InterPro" id="IPR001638">
    <property type="entry name" value="Solute-binding_3/MltF_N"/>
</dbReference>
<dbReference type="CDD" id="cd01004">
    <property type="entry name" value="PBP2_MidA_like"/>
    <property type="match status" value="1"/>
</dbReference>
<evidence type="ECO:0000313" key="8">
    <source>
        <dbReference type="EMBL" id="RWR29130.1"/>
    </source>
</evidence>
<dbReference type="RefSeq" id="WP_128237462.1">
    <property type="nucleotide sequence ID" value="NZ_SAUW01000001.1"/>
</dbReference>
<dbReference type="Proteomes" id="UP000285710">
    <property type="component" value="Unassembled WGS sequence"/>
</dbReference>
<name>A0A443J4M2_9RHOB</name>
<dbReference type="Proteomes" id="UP000285295">
    <property type="component" value="Unassembled WGS sequence"/>
</dbReference>
<evidence type="ECO:0000256" key="2">
    <source>
        <dbReference type="ARBA" id="ARBA00010333"/>
    </source>
</evidence>
<dbReference type="Pfam" id="PF00497">
    <property type="entry name" value="SBP_bac_3"/>
    <property type="match status" value="1"/>
</dbReference>
<dbReference type="AlphaFoldDB" id="A0A443J4M2"/>
<sequence length="270" mass="29060">MKTFLTAALICGTAFGAMAQTLPETVQQSGVLRIANTPNYPPLEFRDPATNTLTGFDIDLATALAEKLGVKIEWQELAFATMLPALETGRIDVIMSGMSDLPTRHETATFVDYLRSGPQFFVLSTNADAFTDEKSVCGKSVGASRRTSYPQEIAAWSEANCGDNPVKFVGTDGSADARTQLKQGRIDVAVQGNETLPYVMDQEQGTYHTIGKPISFQLMGIAVPVKETAFQQTLADALDAVIADGTYGALLEKWQLQESGVEKATINGAH</sequence>
<reference evidence="9 10" key="1">
    <citation type="submission" date="2019-01" db="EMBL/GenBank/DDBJ databases">
        <title>Sinorhodobacter populi sp. nov. isolated from the symptomatic bark tissue of Populus euramericana canker.</title>
        <authorList>
            <person name="Xu G."/>
        </authorList>
    </citation>
    <scope>NUCLEOTIDE SEQUENCE [LARGE SCALE GENOMIC DNA]</scope>
    <source>
        <strain evidence="7 10">2D-5</strain>
        <strain evidence="8 9">D19-10-3-21</strain>
    </source>
</reference>
<organism evidence="7 10">
    <name type="scientific">Paenirhodobacter populi</name>
    <dbReference type="NCBI Taxonomy" id="2306993"/>
    <lineage>
        <taxon>Bacteria</taxon>
        <taxon>Pseudomonadati</taxon>
        <taxon>Pseudomonadota</taxon>
        <taxon>Alphaproteobacteria</taxon>
        <taxon>Rhodobacterales</taxon>
        <taxon>Rhodobacter group</taxon>
        <taxon>Paenirhodobacter</taxon>
    </lineage>
</organism>
<evidence type="ECO:0000259" key="6">
    <source>
        <dbReference type="SMART" id="SM00062"/>
    </source>
</evidence>
<dbReference type="SUPFAM" id="SSF53850">
    <property type="entry name" value="Periplasmic binding protein-like II"/>
    <property type="match status" value="1"/>
</dbReference>
<feature type="domain" description="Solute-binding protein family 3/N-terminal" evidence="6">
    <location>
        <begin position="31"/>
        <end position="258"/>
    </location>
</feature>
<comment type="caution">
    <text evidence="7">The sequence shown here is derived from an EMBL/GenBank/DDBJ whole genome shotgun (WGS) entry which is preliminary data.</text>
</comment>
<accession>A0A443K8R2</accession>
<reference evidence="9 10" key="2">
    <citation type="submission" date="2019-01" db="EMBL/GenBank/DDBJ databases">
        <authorList>
            <person name="Li Y."/>
        </authorList>
    </citation>
    <scope>NUCLEOTIDE SEQUENCE [LARGE SCALE GENOMIC DNA]</scope>
    <source>
        <strain evidence="7 10">2D-5</strain>
        <strain evidence="8 9">D19-10-3-21</strain>
    </source>
</reference>
<dbReference type="GO" id="GO:0030313">
    <property type="term" value="C:cell envelope"/>
    <property type="evidence" value="ECO:0007669"/>
    <property type="project" value="UniProtKB-SubCell"/>
</dbReference>
<dbReference type="SMART" id="SM00062">
    <property type="entry name" value="PBPb"/>
    <property type="match status" value="1"/>
</dbReference>
<dbReference type="PANTHER" id="PTHR35936:SF17">
    <property type="entry name" value="ARGININE-BINDING EXTRACELLULAR PROTEIN ARTP"/>
    <property type="match status" value="1"/>
</dbReference>
<evidence type="ECO:0000313" key="7">
    <source>
        <dbReference type="EMBL" id="RWR15397.1"/>
    </source>
</evidence>
<evidence type="ECO:0000313" key="10">
    <source>
        <dbReference type="Proteomes" id="UP000285710"/>
    </source>
</evidence>
<dbReference type="PROSITE" id="PS01039">
    <property type="entry name" value="SBP_BACTERIAL_3"/>
    <property type="match status" value="1"/>
</dbReference>
<keyword evidence="3 5" id="KW-0732">Signal</keyword>
<evidence type="ECO:0000313" key="9">
    <source>
        <dbReference type="Proteomes" id="UP000285295"/>
    </source>
</evidence>
<accession>A0A443J4M2</accession>
<comment type="subcellular location">
    <subcellularLocation>
        <location evidence="1">Cell envelope</location>
    </subcellularLocation>
</comment>
<feature type="chain" id="PRO_5033430851" evidence="5">
    <location>
        <begin position="20"/>
        <end position="270"/>
    </location>
</feature>